<keyword evidence="3" id="KW-1185">Reference proteome</keyword>
<sequence length="834" mass="92716">MTFCVRALRLRGFGPLDDVRLALEAGLNVVACGSARTAHAIAEGVASALAGPVPVPGARRLLSGGPAPAALLLVESGSWCYQVYRELSRGTVALRRRPRVPDPPVQWLDFPPWPPRARPRMGDDGWEWVFAGHEGTGRRAGSSRPAQLAERYLGVRVPEAWWRLMATLSSREGGDVRPPASVLRALQEWAGRHGLLEAAARLSDRLKELETRQYQLSRRLAAIEERLRLVREQESVEAALREQLAADEAATPPLPEVDWSPWKADPEAAVERLLQESRRLMEGYRRLAALEAAVRRLAETLTGRFAAFEALGLSEQHLAAQWGELRERLLRRREALLARRQPAELRMARYVEQLRQAQERYRQVLELQRAWRLMDLGQVAGRLAEHLQRARRRSGLVRELAEQELSCARLVRRIRWISTAWAGLLSFSGGLALAGAATLAGLGPAGWTGPPALLAPVAPLALAGVAWTKRRALQRRLRRDRVHARSLRQEIQELEDAARTLLPALDEQALSTLYDEARAGLATFERLEGERAALESEGITAGHLDALRQELQAVDEELAVLRGRLAPVLESMDDEEVPRAYRRWRACRDRLQRLEPVLEEQRRRLVVADELVEWVLAAAPLSPVPLSVQQAQDPASLARWLETAGPRFWDAARRSARRWRLRRQALQQATALREPGSPVWSVAGAMEEAAFLRDRLAGLRRETEAHRLAVDWLQRAAGGLSRSVRSMVADEIRRIEERFPPAWRDTASCRRLAAALAVGLVAVRLAPRGATWLPLVLVEPESTPEEVHRVAVEQAGQLAMLSSPAGACVQVLLLHAGQPGEGDPAFPAQAVQAS</sequence>
<dbReference type="Proteomes" id="UP001332192">
    <property type="component" value="Chromosome"/>
</dbReference>
<evidence type="ECO:0000256" key="1">
    <source>
        <dbReference type="SAM" id="Coils"/>
    </source>
</evidence>
<dbReference type="RefSeq" id="WP_324715923.1">
    <property type="nucleotide sequence ID" value="NZ_CP141615.1"/>
</dbReference>
<proteinExistence type="predicted"/>
<evidence type="ECO:0000313" key="3">
    <source>
        <dbReference type="Proteomes" id="UP001332192"/>
    </source>
</evidence>
<evidence type="ECO:0000313" key="2">
    <source>
        <dbReference type="EMBL" id="WRP16651.1"/>
    </source>
</evidence>
<gene>
    <name evidence="2" type="ORF">U7230_11195</name>
</gene>
<dbReference type="EMBL" id="CP141615">
    <property type="protein sequence ID" value="WRP16651.1"/>
    <property type="molecule type" value="Genomic_DNA"/>
</dbReference>
<name>A0ABZ1BVT5_9FIRM</name>
<reference evidence="2 3" key="1">
    <citation type="journal article" date="2024" name="Front. Microbiol.">
        <title>Novel thermophilic genera Geochorda gen. nov. and Carboxydochorda gen. nov. from the deep terrestrial subsurface reveal the ecophysiological diversity in the class Limnochordia.</title>
        <authorList>
            <person name="Karnachuk O.V."/>
            <person name="Lukina A.P."/>
            <person name="Avakyan M.R."/>
            <person name="Kadnikov V.V."/>
            <person name="Begmatov S."/>
            <person name="Beletsky A.V."/>
            <person name="Vlasova K.G."/>
            <person name="Novikov A.A."/>
            <person name="Shcherbakova V.A."/>
            <person name="Mardanov A.V."/>
            <person name="Ravin N.V."/>
        </authorList>
    </citation>
    <scope>NUCLEOTIDE SEQUENCE [LARGE SCALE GENOMIC DNA]</scope>
    <source>
        <strain evidence="2 3">L945</strain>
    </source>
</reference>
<protein>
    <submittedName>
        <fullName evidence="2">Uncharacterized protein</fullName>
    </submittedName>
</protein>
<feature type="coiled-coil region" evidence="1">
    <location>
        <begin position="192"/>
        <end position="226"/>
    </location>
</feature>
<accession>A0ABZ1BVT5</accession>
<organism evidence="2 3">
    <name type="scientific">Carboxydichorda subterranea</name>
    <dbReference type="NCBI Taxonomy" id="3109565"/>
    <lineage>
        <taxon>Bacteria</taxon>
        <taxon>Bacillati</taxon>
        <taxon>Bacillota</taxon>
        <taxon>Limnochordia</taxon>
        <taxon>Limnochordales</taxon>
        <taxon>Geochordaceae</taxon>
        <taxon>Carboxydichorda</taxon>
    </lineage>
</organism>
<keyword evidence="1" id="KW-0175">Coiled coil</keyword>